<organism evidence="1 2">
    <name type="scientific">Dreissena polymorpha</name>
    <name type="common">Zebra mussel</name>
    <name type="synonym">Mytilus polymorpha</name>
    <dbReference type="NCBI Taxonomy" id="45954"/>
    <lineage>
        <taxon>Eukaryota</taxon>
        <taxon>Metazoa</taxon>
        <taxon>Spiralia</taxon>
        <taxon>Lophotrochozoa</taxon>
        <taxon>Mollusca</taxon>
        <taxon>Bivalvia</taxon>
        <taxon>Autobranchia</taxon>
        <taxon>Heteroconchia</taxon>
        <taxon>Euheterodonta</taxon>
        <taxon>Imparidentia</taxon>
        <taxon>Neoheterodontei</taxon>
        <taxon>Myida</taxon>
        <taxon>Dreissenoidea</taxon>
        <taxon>Dreissenidae</taxon>
        <taxon>Dreissena</taxon>
    </lineage>
</organism>
<proteinExistence type="predicted"/>
<sequence length="62" mass="6731">MKLLVYNLLSLEIAYSYTDFTGTGNILGEGCSKVLEAGYFLYLFAVHGDICPGFGSAFNPDL</sequence>
<dbReference type="Proteomes" id="UP000828390">
    <property type="component" value="Unassembled WGS sequence"/>
</dbReference>
<protein>
    <submittedName>
        <fullName evidence="1">Uncharacterized protein</fullName>
    </submittedName>
</protein>
<name>A0A9D4LDH4_DREPO</name>
<reference evidence="1" key="1">
    <citation type="journal article" date="2019" name="bioRxiv">
        <title>The Genome of the Zebra Mussel, Dreissena polymorpha: A Resource for Invasive Species Research.</title>
        <authorList>
            <person name="McCartney M.A."/>
            <person name="Auch B."/>
            <person name="Kono T."/>
            <person name="Mallez S."/>
            <person name="Zhang Y."/>
            <person name="Obille A."/>
            <person name="Becker A."/>
            <person name="Abrahante J.E."/>
            <person name="Garbe J."/>
            <person name="Badalamenti J.P."/>
            <person name="Herman A."/>
            <person name="Mangelson H."/>
            <person name="Liachko I."/>
            <person name="Sullivan S."/>
            <person name="Sone E.D."/>
            <person name="Koren S."/>
            <person name="Silverstein K.A.T."/>
            <person name="Beckman K.B."/>
            <person name="Gohl D.M."/>
        </authorList>
    </citation>
    <scope>NUCLEOTIDE SEQUENCE</scope>
    <source>
        <strain evidence="1">Duluth1</strain>
        <tissue evidence="1">Whole animal</tissue>
    </source>
</reference>
<accession>A0A9D4LDH4</accession>
<dbReference type="AlphaFoldDB" id="A0A9D4LDH4"/>
<reference evidence="1" key="2">
    <citation type="submission" date="2020-11" db="EMBL/GenBank/DDBJ databases">
        <authorList>
            <person name="McCartney M.A."/>
            <person name="Auch B."/>
            <person name="Kono T."/>
            <person name="Mallez S."/>
            <person name="Becker A."/>
            <person name="Gohl D.M."/>
            <person name="Silverstein K.A.T."/>
            <person name="Koren S."/>
            <person name="Bechman K.B."/>
            <person name="Herman A."/>
            <person name="Abrahante J.E."/>
            <person name="Garbe J."/>
        </authorList>
    </citation>
    <scope>NUCLEOTIDE SEQUENCE</scope>
    <source>
        <strain evidence="1">Duluth1</strain>
        <tissue evidence="1">Whole animal</tissue>
    </source>
</reference>
<keyword evidence="2" id="KW-1185">Reference proteome</keyword>
<gene>
    <name evidence="1" type="ORF">DPMN_098670</name>
</gene>
<comment type="caution">
    <text evidence="1">The sequence shown here is derived from an EMBL/GenBank/DDBJ whole genome shotgun (WGS) entry which is preliminary data.</text>
</comment>
<evidence type="ECO:0000313" key="1">
    <source>
        <dbReference type="EMBL" id="KAH3856090.1"/>
    </source>
</evidence>
<dbReference type="EMBL" id="JAIWYP010000003">
    <property type="protein sequence ID" value="KAH3856090.1"/>
    <property type="molecule type" value="Genomic_DNA"/>
</dbReference>
<evidence type="ECO:0000313" key="2">
    <source>
        <dbReference type="Proteomes" id="UP000828390"/>
    </source>
</evidence>